<evidence type="ECO:0000313" key="2">
    <source>
        <dbReference type="Proteomes" id="UP001159363"/>
    </source>
</evidence>
<dbReference type="EMBL" id="JARBHB010000007">
    <property type="protein sequence ID" value="KAJ8878534.1"/>
    <property type="molecule type" value="Genomic_DNA"/>
</dbReference>
<reference evidence="1 2" key="1">
    <citation type="submission" date="2023-02" db="EMBL/GenBank/DDBJ databases">
        <title>LHISI_Scaffold_Assembly.</title>
        <authorList>
            <person name="Stuart O.P."/>
            <person name="Cleave R."/>
            <person name="Magrath M.J.L."/>
            <person name="Mikheyev A.S."/>
        </authorList>
    </citation>
    <scope>NUCLEOTIDE SEQUENCE [LARGE SCALE GENOMIC DNA]</scope>
    <source>
        <strain evidence="1">Daus_M_001</strain>
        <tissue evidence="1">Leg muscle</tissue>
    </source>
</reference>
<proteinExistence type="predicted"/>
<accession>A0ABQ9H2K4</accession>
<keyword evidence="2" id="KW-1185">Reference proteome</keyword>
<evidence type="ECO:0000313" key="1">
    <source>
        <dbReference type="EMBL" id="KAJ8878534.1"/>
    </source>
</evidence>
<gene>
    <name evidence="1" type="ORF">PR048_019112</name>
</gene>
<dbReference type="Proteomes" id="UP001159363">
    <property type="component" value="Chromosome 6"/>
</dbReference>
<comment type="caution">
    <text evidence="1">The sequence shown here is derived from an EMBL/GenBank/DDBJ whole genome shotgun (WGS) entry which is preliminary data.</text>
</comment>
<name>A0ABQ9H2K4_9NEOP</name>
<organism evidence="1 2">
    <name type="scientific">Dryococelus australis</name>
    <dbReference type="NCBI Taxonomy" id="614101"/>
    <lineage>
        <taxon>Eukaryota</taxon>
        <taxon>Metazoa</taxon>
        <taxon>Ecdysozoa</taxon>
        <taxon>Arthropoda</taxon>
        <taxon>Hexapoda</taxon>
        <taxon>Insecta</taxon>
        <taxon>Pterygota</taxon>
        <taxon>Neoptera</taxon>
        <taxon>Polyneoptera</taxon>
        <taxon>Phasmatodea</taxon>
        <taxon>Verophasmatodea</taxon>
        <taxon>Anareolatae</taxon>
        <taxon>Phasmatidae</taxon>
        <taxon>Eurycanthinae</taxon>
        <taxon>Dryococelus</taxon>
    </lineage>
</organism>
<sequence>MYQNKGLVADDADEAHSLKNSRYSTTDFRELVALVVKTACALHNWLRQTSTHTQPCVQRDVLDVQDWVEGRVIPGTARRVNIPHRAKKKNYTRAAGEILRGPDDDARATKRVCLRNYQPRVRWLGPSWRSSAGCLITIDGRGQEISRPVVLLPLLAY</sequence>
<protein>
    <submittedName>
        <fullName evidence="1">Uncharacterized protein</fullName>
    </submittedName>
</protein>